<protein>
    <submittedName>
        <fullName evidence="1">Uncharacterized protein</fullName>
    </submittedName>
</protein>
<name>A0ACC3SE23_9PEZI</name>
<accession>A0ACC3SE23</accession>
<dbReference type="Proteomes" id="UP001320706">
    <property type="component" value="Unassembled WGS sequence"/>
</dbReference>
<reference evidence="1" key="1">
    <citation type="submission" date="2024-02" db="EMBL/GenBank/DDBJ databases">
        <title>Metagenome Assembled Genome of Zalaria obscura JY119.</title>
        <authorList>
            <person name="Vighnesh L."/>
            <person name="Jagadeeshwari U."/>
            <person name="Venkata Ramana C."/>
            <person name="Sasikala C."/>
        </authorList>
    </citation>
    <scope>NUCLEOTIDE SEQUENCE</scope>
    <source>
        <strain evidence="1">JY119</strain>
    </source>
</reference>
<organism evidence="1 2">
    <name type="scientific">Zalaria obscura</name>
    <dbReference type="NCBI Taxonomy" id="2024903"/>
    <lineage>
        <taxon>Eukaryota</taxon>
        <taxon>Fungi</taxon>
        <taxon>Dikarya</taxon>
        <taxon>Ascomycota</taxon>
        <taxon>Pezizomycotina</taxon>
        <taxon>Dothideomycetes</taxon>
        <taxon>Dothideomycetidae</taxon>
        <taxon>Dothideales</taxon>
        <taxon>Zalariaceae</taxon>
        <taxon>Zalaria</taxon>
    </lineage>
</organism>
<gene>
    <name evidence="1" type="ORF">M8818_004296</name>
</gene>
<sequence>MPPLFSRPLATEDPAPLAQVTFTVVEKGSEEERDVRTLSVQPGSKTSIGRASHNSGKQLVARPDNAFFDCPVLSRDHAVLTYLTFPRVSYTDPGGVLLSLTCYKAIMLTDTGSTHGTWVNGKKIDRHKAFELHSGDVVKFGDVVSRGQSTHDGVKVRFESTFHGQSTLGLPSNSFTAPLDSDVDDDASDSEIDSIVDQKLESSRDSDKPATANSVDMDNHVTVSAAGPVSQGSSILNPVTIDDEPIPSSFLVRTQHNEGQSREVPSSPVHPPLSGTNPVSKEAKKGSYSPLKIKPFNSTWSDGGSDVDAIADDDDGSNSPFSSLSDMGMSVGDYCSDDNDEVSARYCSPEPITRPQLPQLSDKVTDARPAANEDSTPRFNTFFSKGYGISYMPSVIGSHWQPPFIHKDLEYSAAMGSLLPQAESGRFGSPVLPVAPSFTEPAFSSSSARPDGRLGAWGYAGESAHNYSPAYADAIPAPPIRDPKEVETLYETSDIIMAQGSRLPDIRCKEWRSLRDAAKSSAEPNQSCEAPAKTGLSIGDLVDGPAPNSKVTASRTTKRKADEMLEETPELAIPPTLAVGAATEPPMPELSHMKIVEHGELPSSSKRSKTQLAVTAAVGMVAGCVGTFGFLLSPLAERVIQG</sequence>
<dbReference type="EMBL" id="JAMKPW020000021">
    <property type="protein sequence ID" value="KAK8207642.1"/>
    <property type="molecule type" value="Genomic_DNA"/>
</dbReference>
<keyword evidence="2" id="KW-1185">Reference proteome</keyword>
<comment type="caution">
    <text evidence="1">The sequence shown here is derived from an EMBL/GenBank/DDBJ whole genome shotgun (WGS) entry which is preliminary data.</text>
</comment>
<proteinExistence type="predicted"/>
<evidence type="ECO:0000313" key="2">
    <source>
        <dbReference type="Proteomes" id="UP001320706"/>
    </source>
</evidence>
<evidence type="ECO:0000313" key="1">
    <source>
        <dbReference type="EMBL" id="KAK8207642.1"/>
    </source>
</evidence>